<comment type="similarity">
    <text evidence="1">Belongs to the short-chain dehydrogenases/reductases (SDR) family.</text>
</comment>
<name>A0A1I5U8W0_9BACT</name>
<protein>
    <submittedName>
        <fullName evidence="2">NADP-dependent 3-hydroxy acid dehydrogenase YdfG</fullName>
    </submittedName>
</protein>
<proteinExistence type="inferred from homology"/>
<evidence type="ECO:0000256" key="1">
    <source>
        <dbReference type="ARBA" id="ARBA00006484"/>
    </source>
</evidence>
<dbReference type="PRINTS" id="PR00081">
    <property type="entry name" value="GDHRDH"/>
</dbReference>
<dbReference type="GO" id="GO:0030497">
    <property type="term" value="P:fatty acid elongation"/>
    <property type="evidence" value="ECO:0007669"/>
    <property type="project" value="TreeGrafter"/>
</dbReference>
<dbReference type="Gene3D" id="3.40.50.720">
    <property type="entry name" value="NAD(P)-binding Rossmann-like Domain"/>
    <property type="match status" value="1"/>
</dbReference>
<dbReference type="Proteomes" id="UP000199031">
    <property type="component" value="Unassembled WGS sequence"/>
</dbReference>
<reference evidence="2 3" key="1">
    <citation type="submission" date="2016-10" db="EMBL/GenBank/DDBJ databases">
        <authorList>
            <person name="de Groot N.N."/>
        </authorList>
    </citation>
    <scope>NUCLEOTIDE SEQUENCE [LARGE SCALE GENOMIC DNA]</scope>
    <source>
        <strain evidence="2 3">DSM 28286</strain>
    </source>
</reference>
<dbReference type="STRING" id="1465490.SAMN05444277_103141"/>
<dbReference type="AlphaFoldDB" id="A0A1I5U8W0"/>
<accession>A0A1I5U8W0</accession>
<evidence type="ECO:0000313" key="2">
    <source>
        <dbReference type="EMBL" id="SFP91694.1"/>
    </source>
</evidence>
<sequence>MSNSKHIAIVTGASGNLGKAVIKKFIAEGYFVIGTRHHTDISFDDSNFESIEADLTNEEAASAFVNDVIARHKHIDVAILTTGGFAMGNIGSTKTSDIANQYKLNFETTYNVAAPVFNHMLQQNNGKIFMIGSKPGLDMRNGKGMVAYSLAKSLIFRLAELMNDEARGKNVVTNVIVPGTIDTPQNRAAMPGSSFDKWTTPEAIADVIYWYCTSEANVLREGVIKIYNQA</sequence>
<dbReference type="PANTHER" id="PTHR42760:SF40">
    <property type="entry name" value="3-OXOACYL-[ACYL-CARRIER-PROTEIN] REDUCTASE, CHLOROPLASTIC"/>
    <property type="match status" value="1"/>
</dbReference>
<dbReference type="InterPro" id="IPR002347">
    <property type="entry name" value="SDR_fam"/>
</dbReference>
<dbReference type="SUPFAM" id="SSF51735">
    <property type="entry name" value="NAD(P)-binding Rossmann-fold domains"/>
    <property type="match status" value="1"/>
</dbReference>
<dbReference type="GO" id="GO:0016616">
    <property type="term" value="F:oxidoreductase activity, acting on the CH-OH group of donors, NAD or NADP as acceptor"/>
    <property type="evidence" value="ECO:0007669"/>
    <property type="project" value="TreeGrafter"/>
</dbReference>
<organism evidence="2 3">
    <name type="scientific">Parafilimonas terrae</name>
    <dbReference type="NCBI Taxonomy" id="1465490"/>
    <lineage>
        <taxon>Bacteria</taxon>
        <taxon>Pseudomonadati</taxon>
        <taxon>Bacteroidota</taxon>
        <taxon>Chitinophagia</taxon>
        <taxon>Chitinophagales</taxon>
        <taxon>Chitinophagaceae</taxon>
        <taxon>Parafilimonas</taxon>
    </lineage>
</organism>
<dbReference type="InterPro" id="IPR036291">
    <property type="entry name" value="NAD(P)-bd_dom_sf"/>
</dbReference>
<dbReference type="PANTHER" id="PTHR42760">
    <property type="entry name" value="SHORT-CHAIN DEHYDROGENASES/REDUCTASES FAMILY MEMBER"/>
    <property type="match status" value="1"/>
</dbReference>
<dbReference type="RefSeq" id="WP_090656642.1">
    <property type="nucleotide sequence ID" value="NZ_FOXQ01000003.1"/>
</dbReference>
<keyword evidence="3" id="KW-1185">Reference proteome</keyword>
<dbReference type="Pfam" id="PF00106">
    <property type="entry name" value="adh_short"/>
    <property type="match status" value="1"/>
</dbReference>
<gene>
    <name evidence="2" type="ORF">SAMN05444277_103141</name>
</gene>
<dbReference type="EMBL" id="FOXQ01000003">
    <property type="protein sequence ID" value="SFP91694.1"/>
    <property type="molecule type" value="Genomic_DNA"/>
</dbReference>
<evidence type="ECO:0000313" key="3">
    <source>
        <dbReference type="Proteomes" id="UP000199031"/>
    </source>
</evidence>
<dbReference type="OrthoDB" id="9810908at2"/>